<proteinExistence type="predicted"/>
<gene>
    <name evidence="2" type="ORF">ACAOBT_LOCUS5394</name>
</gene>
<evidence type="ECO:0000313" key="2">
    <source>
        <dbReference type="EMBL" id="CAH1963770.1"/>
    </source>
</evidence>
<organism evidence="2 3">
    <name type="scientific">Acanthoscelides obtectus</name>
    <name type="common">Bean weevil</name>
    <name type="synonym">Bruchus obtectus</name>
    <dbReference type="NCBI Taxonomy" id="200917"/>
    <lineage>
        <taxon>Eukaryota</taxon>
        <taxon>Metazoa</taxon>
        <taxon>Ecdysozoa</taxon>
        <taxon>Arthropoda</taxon>
        <taxon>Hexapoda</taxon>
        <taxon>Insecta</taxon>
        <taxon>Pterygota</taxon>
        <taxon>Neoptera</taxon>
        <taxon>Endopterygota</taxon>
        <taxon>Coleoptera</taxon>
        <taxon>Polyphaga</taxon>
        <taxon>Cucujiformia</taxon>
        <taxon>Chrysomeloidea</taxon>
        <taxon>Chrysomelidae</taxon>
        <taxon>Bruchinae</taxon>
        <taxon>Bruchini</taxon>
        <taxon>Acanthoscelides</taxon>
    </lineage>
</organism>
<evidence type="ECO:0000313" key="3">
    <source>
        <dbReference type="Proteomes" id="UP001152888"/>
    </source>
</evidence>
<evidence type="ECO:0000256" key="1">
    <source>
        <dbReference type="SAM" id="Coils"/>
    </source>
</evidence>
<feature type="coiled-coil region" evidence="1">
    <location>
        <begin position="43"/>
        <end position="70"/>
    </location>
</feature>
<accession>A0A9P0NZT4</accession>
<keyword evidence="3" id="KW-1185">Reference proteome</keyword>
<dbReference type="AlphaFoldDB" id="A0A9P0NZT4"/>
<dbReference type="Proteomes" id="UP001152888">
    <property type="component" value="Unassembled WGS sequence"/>
</dbReference>
<comment type="caution">
    <text evidence="2">The sequence shown here is derived from an EMBL/GenBank/DDBJ whole genome shotgun (WGS) entry which is preliminary data.</text>
</comment>
<name>A0A9P0NZT4_ACAOB</name>
<dbReference type="EMBL" id="CAKOFQ010006710">
    <property type="protein sequence ID" value="CAH1963770.1"/>
    <property type="molecule type" value="Genomic_DNA"/>
</dbReference>
<reference evidence="2" key="1">
    <citation type="submission" date="2022-03" db="EMBL/GenBank/DDBJ databases">
        <authorList>
            <person name="Sayadi A."/>
        </authorList>
    </citation>
    <scope>NUCLEOTIDE SEQUENCE</scope>
</reference>
<sequence length="71" mass="8175">MQLLAAPILVRVFGAPPDRYILPDKDAFISQLLENNKKQQETIVAKTKLIEKMSLQIDELQRQINKLLQKS</sequence>
<protein>
    <submittedName>
        <fullName evidence="2">Uncharacterized protein</fullName>
    </submittedName>
</protein>
<keyword evidence="1" id="KW-0175">Coiled coil</keyword>